<name>A0A6J7WB18_9CAUD</name>
<organism evidence="1">
    <name type="scientific">uncultured Caudovirales phage</name>
    <dbReference type="NCBI Taxonomy" id="2100421"/>
    <lineage>
        <taxon>Viruses</taxon>
        <taxon>Duplodnaviria</taxon>
        <taxon>Heunggongvirae</taxon>
        <taxon>Uroviricota</taxon>
        <taxon>Caudoviricetes</taxon>
        <taxon>Peduoviridae</taxon>
        <taxon>Maltschvirus</taxon>
        <taxon>Maltschvirus maltsch</taxon>
    </lineage>
</organism>
<dbReference type="EMBL" id="LR798221">
    <property type="protein sequence ID" value="CAB5194749.1"/>
    <property type="molecule type" value="Genomic_DNA"/>
</dbReference>
<dbReference type="InterPro" id="IPR059222">
    <property type="entry name" value="NGO0469-like"/>
</dbReference>
<evidence type="ECO:0000313" key="1">
    <source>
        <dbReference type="EMBL" id="CAB5194749.1"/>
    </source>
</evidence>
<proteinExistence type="predicted"/>
<accession>A0A6J7WB18</accession>
<dbReference type="NCBIfam" id="NF046043">
    <property type="entry name" value="rep_init_NGO0469"/>
    <property type="match status" value="1"/>
</dbReference>
<reference evidence="1" key="1">
    <citation type="submission" date="2020-05" db="EMBL/GenBank/DDBJ databases">
        <authorList>
            <person name="Chiriac C."/>
            <person name="Salcher M."/>
            <person name="Ghai R."/>
            <person name="Kavagutti S V."/>
        </authorList>
    </citation>
    <scope>NUCLEOTIDE SEQUENCE</scope>
</reference>
<protein>
    <submittedName>
        <fullName evidence="1">Uncharacterized protein</fullName>
    </submittedName>
</protein>
<gene>
    <name evidence="1" type="ORF">UFOVP175_19</name>
</gene>
<sequence length="244" mass="27146">MIISASGGKKEYAPCPEYTGKAVCVDVTPLKEYETEYGTKKKFKFAFEIDLIDDTRDPVQPWVVFTKPMVPSLHEKAALTKFLKDWFGRKLTEQENKALDLESLIGKSCSIVIAHEESMDGTKVYANIKLIMPLKSGELKPSGQWVRLQDRPPREDDDKVKIVTPSTAAPVKLADTKVHVGKFRGTPLSELTSDAVRGLAEHWLPKAKVNSGKSAEDIMLIAAINKRMEEISAQEEPADSDVPF</sequence>